<evidence type="ECO:0000256" key="5">
    <source>
        <dbReference type="SAM" id="MobiDB-lite"/>
    </source>
</evidence>
<dbReference type="InterPro" id="IPR055438">
    <property type="entry name" value="AstE_AspA_cat"/>
</dbReference>
<gene>
    <name evidence="7" type="ORF">EOI86_05205</name>
</gene>
<evidence type="ECO:0000256" key="4">
    <source>
        <dbReference type="ARBA" id="ARBA00022833"/>
    </source>
</evidence>
<keyword evidence="4" id="KW-0862">Zinc</keyword>
<accession>A0A3S2Z9M4</accession>
<sequence>MSSKQSGSSEVQVDLTAPDLSPYRQGNTGVDYYHRFDSGQAGPTVMVNALTHGNEICGAIALDRLFKSGFRPARGSLLLGFANIAAYENFDPMNPGQSRYVDEDFNRLWSADVLDGPRQSLELTRARKIRPLIDETDLLLDIHSMSGNSPAMMLAGPLNKGVDFAKAVGYPGTTIIDSGHAAGVRLRDYRDFGDPSSKRNALLVECGQHWHRQTGDMAWTVLLAFLHATKLADSAFLDAQGFSAPPSDQKVVRVTDVVTVSSDSFTFSKPFQGMERIEKAGTVIGRDGSADVTTPYDDCALVMPSHAARKGQTAVRLGRVMP</sequence>
<dbReference type="PANTHER" id="PTHR15162:SF7">
    <property type="entry name" value="SUCCINYLGLUTAMATE DESUCCINYLASE"/>
    <property type="match status" value="1"/>
</dbReference>
<protein>
    <submittedName>
        <fullName evidence="7">Succinylglutamate desuccinylase</fullName>
    </submittedName>
</protein>
<dbReference type="Gene3D" id="3.40.630.10">
    <property type="entry name" value="Zn peptidases"/>
    <property type="match status" value="1"/>
</dbReference>
<dbReference type="GO" id="GO:0016788">
    <property type="term" value="F:hydrolase activity, acting on ester bonds"/>
    <property type="evidence" value="ECO:0007669"/>
    <property type="project" value="InterPro"/>
</dbReference>
<dbReference type="InterPro" id="IPR050178">
    <property type="entry name" value="AspA/AstE_fam"/>
</dbReference>
<dbReference type="EMBL" id="SADE01000001">
    <property type="protein sequence ID" value="RVU38674.1"/>
    <property type="molecule type" value="Genomic_DNA"/>
</dbReference>
<evidence type="ECO:0000313" key="8">
    <source>
        <dbReference type="Proteomes" id="UP000287447"/>
    </source>
</evidence>
<comment type="cofactor">
    <cofactor evidence="1">
        <name>Zn(2+)</name>
        <dbReference type="ChEBI" id="CHEBI:29105"/>
    </cofactor>
</comment>
<dbReference type="OrthoDB" id="7813621at2"/>
<dbReference type="AlphaFoldDB" id="A0A3S2Z9M4"/>
<evidence type="ECO:0000259" key="6">
    <source>
        <dbReference type="Pfam" id="PF24827"/>
    </source>
</evidence>
<reference evidence="8" key="1">
    <citation type="submission" date="2019-01" db="EMBL/GenBank/DDBJ databases">
        <title>Gri0909 isolated from a small marine red alga.</title>
        <authorList>
            <person name="Kim J."/>
            <person name="Jeong S.E."/>
            <person name="Jeon C.O."/>
        </authorList>
    </citation>
    <scope>NUCLEOTIDE SEQUENCE [LARGE SCALE GENOMIC DNA]</scope>
    <source>
        <strain evidence="8">Gri0909</strain>
    </source>
</reference>
<keyword evidence="3" id="KW-0378">Hydrolase</keyword>
<feature type="compositionally biased region" description="Polar residues" evidence="5">
    <location>
        <begin position="1"/>
        <end position="11"/>
    </location>
</feature>
<evidence type="ECO:0000256" key="2">
    <source>
        <dbReference type="ARBA" id="ARBA00022723"/>
    </source>
</evidence>
<evidence type="ECO:0000256" key="1">
    <source>
        <dbReference type="ARBA" id="ARBA00001947"/>
    </source>
</evidence>
<dbReference type="Pfam" id="PF24827">
    <property type="entry name" value="AstE_AspA_cat"/>
    <property type="match status" value="1"/>
</dbReference>
<dbReference type="GO" id="GO:0005829">
    <property type="term" value="C:cytosol"/>
    <property type="evidence" value="ECO:0007669"/>
    <property type="project" value="TreeGrafter"/>
</dbReference>
<feature type="region of interest" description="Disordered" evidence="5">
    <location>
        <begin position="1"/>
        <end position="22"/>
    </location>
</feature>
<name>A0A3S2Z9M4_9PROT</name>
<dbReference type="GO" id="GO:0046872">
    <property type="term" value="F:metal ion binding"/>
    <property type="evidence" value="ECO:0007669"/>
    <property type="project" value="UniProtKB-KW"/>
</dbReference>
<dbReference type="PANTHER" id="PTHR15162">
    <property type="entry name" value="ASPARTOACYLASE"/>
    <property type="match status" value="1"/>
</dbReference>
<comment type="caution">
    <text evidence="7">The sequence shown here is derived from an EMBL/GenBank/DDBJ whole genome shotgun (WGS) entry which is preliminary data.</text>
</comment>
<keyword evidence="2" id="KW-0479">Metal-binding</keyword>
<dbReference type="RefSeq" id="WP_127764047.1">
    <property type="nucleotide sequence ID" value="NZ_SADE01000001.1"/>
</dbReference>
<feature type="domain" description="Succinylglutamate desuccinylase/Aspartoacylase catalytic" evidence="6">
    <location>
        <begin position="41"/>
        <end position="190"/>
    </location>
</feature>
<evidence type="ECO:0000313" key="7">
    <source>
        <dbReference type="EMBL" id="RVU38674.1"/>
    </source>
</evidence>
<keyword evidence="8" id="KW-1185">Reference proteome</keyword>
<dbReference type="SUPFAM" id="SSF53187">
    <property type="entry name" value="Zn-dependent exopeptidases"/>
    <property type="match status" value="1"/>
</dbReference>
<dbReference type="Proteomes" id="UP000287447">
    <property type="component" value="Unassembled WGS sequence"/>
</dbReference>
<evidence type="ECO:0000256" key="3">
    <source>
        <dbReference type="ARBA" id="ARBA00022801"/>
    </source>
</evidence>
<organism evidence="7 8">
    <name type="scientific">Hwanghaeella grinnelliae</name>
    <dbReference type="NCBI Taxonomy" id="2500179"/>
    <lineage>
        <taxon>Bacteria</taxon>
        <taxon>Pseudomonadati</taxon>
        <taxon>Pseudomonadota</taxon>
        <taxon>Alphaproteobacteria</taxon>
        <taxon>Rhodospirillales</taxon>
        <taxon>Rhodospirillaceae</taxon>
        <taxon>Hwanghaeella</taxon>
    </lineage>
</organism>
<proteinExistence type="predicted"/>